<sequence length="653" mass="74913">MKTGKQKMILLLKVIVLLLLLLAIGFFIFRDSILQQAIEKASTKIEQKYNSNLSIKKASFDGFSGISLTEITLVPKNADTLFNIQKIKTSINFWHLLLGDVQLGTLKIKNGMVQLVQKGNVKNFAAFLKKDNGESTNNDKRDYAAFAYRIISKALNLVPTDMSIENLKFKLDDNGKKATIDIKKLTLSDKELETSIDVQTNTFAQHWKISGFADPRNKKADIRIFNKDTGAIKVPYFDERYNLKSSFDSIRLNIENIDKSGGKLHIDGFTSITNFRINHPKIARKDVVIKNARFDYRFLLGSDFISVDSSSTIQLNQFKFRPYISYDTETDTIYKLNVVIPKMKAQDFISSLPDGLFTHFQGMQAEGTFDYKLDFKFNKNKPEELVFDSNLRKENLKITKYGEANLTKLNGEFVYRAIIKDVLQRPILVGSSNPNYTPIDQISPYLRKCVLTTEDPSFFSHHGFINEAFKQSIAKNIKTKKFTRGASTISMQLIKNVFLTREKTVSRKLEEILLVYILENNRVTSKERMLEVYFNIIEWGPNVYGIGEASHFYFQKSPSQLTFNECLFLARIIPSPRKFMYQFNDQGKLRDFAAKQESFLTNIMTRRGLLNINDTIYKSQPLLISGAAKSYLRLKVQDSIPIDSLSVIEEFEF</sequence>
<name>A0A1H9C0D0_FLAFI</name>
<keyword evidence="3" id="KW-0328">Glycosyltransferase</keyword>
<keyword evidence="7" id="KW-0573">Peptidoglycan synthesis</keyword>
<evidence type="ECO:0000256" key="4">
    <source>
        <dbReference type="ARBA" id="ARBA00022679"/>
    </source>
</evidence>
<evidence type="ECO:0000259" key="11">
    <source>
        <dbReference type="Pfam" id="PF00912"/>
    </source>
</evidence>
<dbReference type="InterPro" id="IPR036950">
    <property type="entry name" value="PBP_transglycosylase"/>
</dbReference>
<proteinExistence type="predicted"/>
<evidence type="ECO:0000256" key="3">
    <source>
        <dbReference type="ARBA" id="ARBA00022676"/>
    </source>
</evidence>
<evidence type="ECO:0000256" key="10">
    <source>
        <dbReference type="ARBA" id="ARBA00023316"/>
    </source>
</evidence>
<keyword evidence="5" id="KW-0812">Transmembrane</keyword>
<dbReference type="OrthoDB" id="9766909at2"/>
<evidence type="ECO:0000256" key="1">
    <source>
        <dbReference type="ARBA" id="ARBA00022475"/>
    </source>
</evidence>
<evidence type="ECO:0000256" key="2">
    <source>
        <dbReference type="ARBA" id="ARBA00022519"/>
    </source>
</evidence>
<accession>A0A1H9C0D0</accession>
<dbReference type="SUPFAM" id="SSF53955">
    <property type="entry name" value="Lysozyme-like"/>
    <property type="match status" value="1"/>
</dbReference>
<dbReference type="Pfam" id="PF00912">
    <property type="entry name" value="Transgly"/>
    <property type="match status" value="1"/>
</dbReference>
<dbReference type="InterPro" id="IPR023346">
    <property type="entry name" value="Lysozyme-like_dom_sf"/>
</dbReference>
<protein>
    <submittedName>
        <fullName evidence="12">Transglycosylase</fullName>
    </submittedName>
</protein>
<keyword evidence="6" id="KW-0133">Cell shape</keyword>
<evidence type="ECO:0000256" key="9">
    <source>
        <dbReference type="ARBA" id="ARBA00023136"/>
    </source>
</evidence>
<keyword evidence="13" id="KW-1185">Reference proteome</keyword>
<organism evidence="12 13">
    <name type="scientific">Flavobacterium frigoris</name>
    <dbReference type="NCBI Taxonomy" id="229204"/>
    <lineage>
        <taxon>Bacteria</taxon>
        <taxon>Pseudomonadati</taxon>
        <taxon>Bacteroidota</taxon>
        <taxon>Flavobacteriia</taxon>
        <taxon>Flavobacteriales</taxon>
        <taxon>Flavobacteriaceae</taxon>
        <taxon>Flavobacterium</taxon>
    </lineage>
</organism>
<keyword evidence="2" id="KW-0997">Cell inner membrane</keyword>
<evidence type="ECO:0000256" key="6">
    <source>
        <dbReference type="ARBA" id="ARBA00022960"/>
    </source>
</evidence>
<keyword evidence="1" id="KW-1003">Cell membrane</keyword>
<dbReference type="InterPro" id="IPR001264">
    <property type="entry name" value="Glyco_trans_51"/>
</dbReference>
<reference evidence="13" key="1">
    <citation type="submission" date="2016-10" db="EMBL/GenBank/DDBJ databases">
        <authorList>
            <person name="Varghese N."/>
            <person name="Submissions S."/>
        </authorList>
    </citation>
    <scope>NUCLEOTIDE SEQUENCE [LARGE SCALE GENOMIC DNA]</scope>
    <source>
        <strain evidence="13">DSM 15719</strain>
    </source>
</reference>
<dbReference type="GO" id="GO:0071555">
    <property type="term" value="P:cell wall organization"/>
    <property type="evidence" value="ECO:0007669"/>
    <property type="project" value="UniProtKB-KW"/>
</dbReference>
<dbReference type="EMBL" id="FOFZ01000001">
    <property type="protein sequence ID" value="SEP94574.1"/>
    <property type="molecule type" value="Genomic_DNA"/>
</dbReference>
<dbReference type="PANTHER" id="PTHR30400">
    <property type="entry name" value="MONOFUNCTIONAL BIOSYNTHETIC PEPTIDOGLYCAN TRANSGLYCOSYLASE"/>
    <property type="match status" value="1"/>
</dbReference>
<keyword evidence="4" id="KW-0808">Transferase</keyword>
<dbReference type="Proteomes" id="UP000183658">
    <property type="component" value="Unassembled WGS sequence"/>
</dbReference>
<evidence type="ECO:0000313" key="13">
    <source>
        <dbReference type="Proteomes" id="UP000183658"/>
    </source>
</evidence>
<evidence type="ECO:0000256" key="8">
    <source>
        <dbReference type="ARBA" id="ARBA00022989"/>
    </source>
</evidence>
<dbReference type="GO" id="GO:0009274">
    <property type="term" value="C:peptidoglycan-based cell wall"/>
    <property type="evidence" value="ECO:0007669"/>
    <property type="project" value="InterPro"/>
</dbReference>
<dbReference type="GO" id="GO:0016020">
    <property type="term" value="C:membrane"/>
    <property type="evidence" value="ECO:0007669"/>
    <property type="project" value="InterPro"/>
</dbReference>
<evidence type="ECO:0000256" key="7">
    <source>
        <dbReference type="ARBA" id="ARBA00022984"/>
    </source>
</evidence>
<evidence type="ECO:0000313" key="12">
    <source>
        <dbReference type="EMBL" id="SEP94574.1"/>
    </source>
</evidence>
<dbReference type="AlphaFoldDB" id="A0A1H9C0D0"/>
<feature type="domain" description="Glycosyl transferase family 51" evidence="11">
    <location>
        <begin position="432"/>
        <end position="582"/>
    </location>
</feature>
<dbReference type="InterPro" id="IPR011812">
    <property type="entry name" value="Pep_trsgly"/>
</dbReference>
<dbReference type="GO" id="GO:0009252">
    <property type="term" value="P:peptidoglycan biosynthetic process"/>
    <property type="evidence" value="ECO:0007669"/>
    <property type="project" value="UniProtKB-KW"/>
</dbReference>
<dbReference type="GO" id="GO:0008360">
    <property type="term" value="P:regulation of cell shape"/>
    <property type="evidence" value="ECO:0007669"/>
    <property type="project" value="UniProtKB-KW"/>
</dbReference>
<keyword evidence="10" id="KW-0961">Cell wall biogenesis/degradation</keyword>
<gene>
    <name evidence="12" type="ORF">SAMN05444355_10138</name>
</gene>
<dbReference type="GO" id="GO:0016763">
    <property type="term" value="F:pentosyltransferase activity"/>
    <property type="evidence" value="ECO:0007669"/>
    <property type="project" value="InterPro"/>
</dbReference>
<dbReference type="Gene3D" id="1.10.3810.10">
    <property type="entry name" value="Biosynthetic peptidoglycan transglycosylase-like"/>
    <property type="match status" value="1"/>
</dbReference>
<evidence type="ECO:0000256" key="5">
    <source>
        <dbReference type="ARBA" id="ARBA00022692"/>
    </source>
</evidence>
<dbReference type="RefSeq" id="WP_074720048.1">
    <property type="nucleotide sequence ID" value="NZ_CBCRVS010000003.1"/>
</dbReference>
<keyword evidence="8" id="KW-1133">Transmembrane helix</keyword>
<keyword evidence="9" id="KW-0472">Membrane</keyword>
<dbReference type="PANTHER" id="PTHR30400:SF0">
    <property type="entry name" value="BIOSYNTHETIC PEPTIDOGLYCAN TRANSGLYCOSYLASE"/>
    <property type="match status" value="1"/>
</dbReference>